<organism evidence="2">
    <name type="scientific">marine metagenome</name>
    <dbReference type="NCBI Taxonomy" id="408172"/>
    <lineage>
        <taxon>unclassified sequences</taxon>
        <taxon>metagenomes</taxon>
        <taxon>ecological metagenomes</taxon>
    </lineage>
</organism>
<dbReference type="EMBL" id="UINC01105506">
    <property type="protein sequence ID" value="SVC69483.1"/>
    <property type="molecule type" value="Genomic_DNA"/>
</dbReference>
<gene>
    <name evidence="1" type="ORF">METZ01_LOCUS322337</name>
    <name evidence="2" type="ORF">METZ01_LOCUS402559</name>
</gene>
<dbReference type="Gene3D" id="2.60.40.1120">
    <property type="entry name" value="Carboxypeptidase-like, regulatory domain"/>
    <property type="match status" value="1"/>
</dbReference>
<sequence>MNKVFYIILVFLFSLTIISCSKEDDSSSSSTDNSGNSVTLNISSFVIDTTLAGGTIKGSVLGKSSNSALSGVSVSYAESGTTIVNTTTDSSGDFSQDLLLGTYTLTYSKSGYLDEIQSATLATDNQTLVVSTLRMLSDNCTSGTISGTIKDAVNNNPVTGVSLSVRRGVNVTSGTIVKTD</sequence>
<dbReference type="InterPro" id="IPR008969">
    <property type="entry name" value="CarboxyPept-like_regulatory"/>
</dbReference>
<dbReference type="SUPFAM" id="SSF49464">
    <property type="entry name" value="Carboxypeptidase regulatory domain-like"/>
    <property type="match status" value="1"/>
</dbReference>
<proteinExistence type="predicted"/>
<dbReference type="EMBL" id="UINC01154426">
    <property type="protein sequence ID" value="SVD49705.1"/>
    <property type="molecule type" value="Genomic_DNA"/>
</dbReference>
<dbReference type="AlphaFoldDB" id="A0A382VUI9"/>
<evidence type="ECO:0008006" key="3">
    <source>
        <dbReference type="Google" id="ProtNLM"/>
    </source>
</evidence>
<protein>
    <recommendedName>
        <fullName evidence="3">Carboxypeptidase regulatory-like domain-containing protein</fullName>
    </recommendedName>
</protein>
<dbReference type="Pfam" id="PF13620">
    <property type="entry name" value="CarboxypepD_reg"/>
    <property type="match status" value="1"/>
</dbReference>
<dbReference type="PROSITE" id="PS51257">
    <property type="entry name" value="PROKAR_LIPOPROTEIN"/>
    <property type="match status" value="1"/>
</dbReference>
<name>A0A382VUI9_9ZZZZ</name>
<evidence type="ECO:0000313" key="1">
    <source>
        <dbReference type="EMBL" id="SVC69483.1"/>
    </source>
</evidence>
<evidence type="ECO:0000313" key="2">
    <source>
        <dbReference type="EMBL" id="SVD49705.1"/>
    </source>
</evidence>
<accession>A0A382VUI9</accession>
<feature type="non-terminal residue" evidence="2">
    <location>
        <position position="180"/>
    </location>
</feature>
<reference evidence="2" key="1">
    <citation type="submission" date="2018-05" db="EMBL/GenBank/DDBJ databases">
        <authorList>
            <person name="Lanie J.A."/>
            <person name="Ng W.-L."/>
            <person name="Kazmierczak K.M."/>
            <person name="Andrzejewski T.M."/>
            <person name="Davidsen T.M."/>
            <person name="Wayne K.J."/>
            <person name="Tettelin H."/>
            <person name="Glass J.I."/>
            <person name="Rusch D."/>
            <person name="Podicherti R."/>
            <person name="Tsui H.-C.T."/>
            <person name="Winkler M.E."/>
        </authorList>
    </citation>
    <scope>NUCLEOTIDE SEQUENCE</scope>
</reference>